<comment type="subcellular location">
    <subcellularLocation>
        <location evidence="1">Cell membrane</location>
        <topology evidence="1">Multi-pass membrane protein</topology>
    </subcellularLocation>
</comment>
<gene>
    <name evidence="9" type="ORF">Pla175_25620</name>
</gene>
<evidence type="ECO:0000313" key="10">
    <source>
        <dbReference type="Proteomes" id="UP000317429"/>
    </source>
</evidence>
<evidence type="ECO:0000256" key="3">
    <source>
        <dbReference type="ARBA" id="ARBA00022475"/>
    </source>
</evidence>
<dbReference type="InterPro" id="IPR018076">
    <property type="entry name" value="T2SS_GspF_dom"/>
</dbReference>
<dbReference type="InterPro" id="IPR042094">
    <property type="entry name" value="T2SS_GspF_sf"/>
</dbReference>
<dbReference type="AlphaFoldDB" id="A0A518DCI0"/>
<evidence type="ECO:0000256" key="4">
    <source>
        <dbReference type="ARBA" id="ARBA00022692"/>
    </source>
</evidence>
<keyword evidence="10" id="KW-1185">Reference proteome</keyword>
<reference evidence="9 10" key="1">
    <citation type="submission" date="2019-02" db="EMBL/GenBank/DDBJ databases">
        <title>Deep-cultivation of Planctomycetes and their phenomic and genomic characterization uncovers novel biology.</title>
        <authorList>
            <person name="Wiegand S."/>
            <person name="Jogler M."/>
            <person name="Boedeker C."/>
            <person name="Pinto D."/>
            <person name="Vollmers J."/>
            <person name="Rivas-Marin E."/>
            <person name="Kohn T."/>
            <person name="Peeters S.H."/>
            <person name="Heuer A."/>
            <person name="Rast P."/>
            <person name="Oberbeckmann S."/>
            <person name="Bunk B."/>
            <person name="Jeske O."/>
            <person name="Meyerdierks A."/>
            <person name="Storesund J.E."/>
            <person name="Kallscheuer N."/>
            <person name="Luecker S."/>
            <person name="Lage O.M."/>
            <person name="Pohl T."/>
            <person name="Merkel B.J."/>
            <person name="Hornburger P."/>
            <person name="Mueller R.-W."/>
            <person name="Bruemmer F."/>
            <person name="Labrenz M."/>
            <person name="Spormann A.M."/>
            <person name="Op den Camp H."/>
            <person name="Overmann J."/>
            <person name="Amann R."/>
            <person name="Jetten M.S.M."/>
            <person name="Mascher T."/>
            <person name="Medema M.H."/>
            <person name="Devos D.P."/>
            <person name="Kaster A.-K."/>
            <person name="Ovreas L."/>
            <person name="Rohde M."/>
            <person name="Galperin M.Y."/>
            <person name="Jogler C."/>
        </authorList>
    </citation>
    <scope>NUCLEOTIDE SEQUENCE [LARGE SCALE GENOMIC DNA]</scope>
    <source>
        <strain evidence="9 10">Pla175</strain>
    </source>
</reference>
<evidence type="ECO:0000256" key="1">
    <source>
        <dbReference type="ARBA" id="ARBA00004651"/>
    </source>
</evidence>
<accession>A0A518DCI0</accession>
<feature type="transmembrane region" description="Helical" evidence="7">
    <location>
        <begin position="138"/>
        <end position="158"/>
    </location>
</feature>
<keyword evidence="6 7" id="KW-0472">Membrane</keyword>
<evidence type="ECO:0000259" key="8">
    <source>
        <dbReference type="Pfam" id="PF00482"/>
    </source>
</evidence>
<dbReference type="GO" id="GO:0005886">
    <property type="term" value="C:plasma membrane"/>
    <property type="evidence" value="ECO:0007669"/>
    <property type="project" value="UniProtKB-SubCell"/>
</dbReference>
<feature type="domain" description="Type II secretion system protein GspF" evidence="8">
    <location>
        <begin position="239"/>
        <end position="350"/>
    </location>
</feature>
<organism evidence="9 10">
    <name type="scientific">Pirellulimonas nuda</name>
    <dbReference type="NCBI Taxonomy" id="2528009"/>
    <lineage>
        <taxon>Bacteria</taxon>
        <taxon>Pseudomonadati</taxon>
        <taxon>Planctomycetota</taxon>
        <taxon>Planctomycetia</taxon>
        <taxon>Pirellulales</taxon>
        <taxon>Lacipirellulaceae</taxon>
        <taxon>Pirellulimonas</taxon>
    </lineage>
</organism>
<sequence>MLFPTFRRWLRPYGGPPSDIGLNSLWPWNTTAGQRQTLLRMLAVAAEERIGLVPLLAAAVLDERGVQRQRLRRVVAALEEGGTLPDALEQSPGVLTDEQLLSVRLGAQSGMLAAALRDAIAQQDAVGSPRLALELRRAAYYLGVILVLGLPIAAFIGLKISPELKKISNEFELQTPWATDAAIAFNRAFVQLWWLAPVALLLAACCVVFRRPRRFVGNSLASPFFAPLRRLRAAGVVHRLGLAAETGRPLPGVLSTLARYHYDPAIRHKLLFVRNELELGAPLWPSMQAVNLLAADEVQALDLAERLGNRPWTLMQLAAGKRRRATRLLERMAGWLVPLVVLAAGAFVLLQAYGTFGWLIDLVESLA</sequence>
<dbReference type="PANTHER" id="PTHR30012">
    <property type="entry name" value="GENERAL SECRETION PATHWAY PROTEIN"/>
    <property type="match status" value="1"/>
</dbReference>
<evidence type="ECO:0000313" key="9">
    <source>
        <dbReference type="EMBL" id="QDU89175.1"/>
    </source>
</evidence>
<dbReference type="OrthoDB" id="289349at2"/>
<evidence type="ECO:0000256" key="5">
    <source>
        <dbReference type="ARBA" id="ARBA00022989"/>
    </source>
</evidence>
<keyword evidence="3" id="KW-1003">Cell membrane</keyword>
<dbReference type="InterPro" id="IPR003004">
    <property type="entry name" value="GspF/PilC"/>
</dbReference>
<feature type="domain" description="Type II secretion system protein GspF" evidence="8">
    <location>
        <begin position="39"/>
        <end position="155"/>
    </location>
</feature>
<feature type="transmembrane region" description="Helical" evidence="7">
    <location>
        <begin position="192"/>
        <end position="209"/>
    </location>
</feature>
<dbReference type="KEGG" id="pnd:Pla175_25620"/>
<evidence type="ECO:0000256" key="6">
    <source>
        <dbReference type="ARBA" id="ARBA00023136"/>
    </source>
</evidence>
<protein>
    <submittedName>
        <fullName evidence="9">Type IV pilin biogenesis protein</fullName>
    </submittedName>
</protein>
<comment type="similarity">
    <text evidence="2">Belongs to the GSP F family.</text>
</comment>
<evidence type="ECO:0000256" key="2">
    <source>
        <dbReference type="ARBA" id="ARBA00005745"/>
    </source>
</evidence>
<feature type="transmembrane region" description="Helical" evidence="7">
    <location>
        <begin position="332"/>
        <end position="353"/>
    </location>
</feature>
<keyword evidence="4 7" id="KW-0812">Transmembrane</keyword>
<dbReference type="EMBL" id="CP036291">
    <property type="protein sequence ID" value="QDU89175.1"/>
    <property type="molecule type" value="Genomic_DNA"/>
</dbReference>
<proteinExistence type="inferred from homology"/>
<keyword evidence="5 7" id="KW-1133">Transmembrane helix</keyword>
<name>A0A518DCI0_9BACT</name>
<dbReference type="Gene3D" id="1.20.81.30">
    <property type="entry name" value="Type II secretion system (T2SS), domain F"/>
    <property type="match status" value="1"/>
</dbReference>
<dbReference type="PANTHER" id="PTHR30012:SF0">
    <property type="entry name" value="TYPE II SECRETION SYSTEM PROTEIN F-RELATED"/>
    <property type="match status" value="1"/>
</dbReference>
<dbReference type="Pfam" id="PF00482">
    <property type="entry name" value="T2SSF"/>
    <property type="match status" value="2"/>
</dbReference>
<evidence type="ECO:0000256" key="7">
    <source>
        <dbReference type="SAM" id="Phobius"/>
    </source>
</evidence>
<dbReference type="Proteomes" id="UP000317429">
    <property type="component" value="Chromosome"/>
</dbReference>